<evidence type="ECO:0000313" key="2">
    <source>
        <dbReference type="Proteomes" id="UP000029995"/>
    </source>
</evidence>
<dbReference type="AlphaFoldDB" id="A0A0A0D759"/>
<dbReference type="Gene3D" id="3.90.1140.10">
    <property type="entry name" value="Cyclic phosphodiesterase"/>
    <property type="match status" value="1"/>
</dbReference>
<name>A0A0A0D759_9PROT</name>
<dbReference type="OrthoDB" id="4954742at2"/>
<protein>
    <recommendedName>
        <fullName evidence="3">Phosphonate metabolism protein</fullName>
    </recommendedName>
</protein>
<gene>
    <name evidence="1" type="ORF">P409_09850</name>
</gene>
<dbReference type="Proteomes" id="UP000029995">
    <property type="component" value="Unassembled WGS sequence"/>
</dbReference>
<evidence type="ECO:0008006" key="3">
    <source>
        <dbReference type="Google" id="ProtNLM"/>
    </source>
</evidence>
<organism evidence="1 2">
    <name type="scientific">Inquilinus limosus MP06</name>
    <dbReference type="NCBI Taxonomy" id="1398085"/>
    <lineage>
        <taxon>Bacteria</taxon>
        <taxon>Pseudomonadati</taxon>
        <taxon>Pseudomonadota</taxon>
        <taxon>Alphaproteobacteria</taxon>
        <taxon>Rhodospirillales</taxon>
        <taxon>Rhodospirillaceae</taxon>
        <taxon>Inquilinus</taxon>
    </lineage>
</organism>
<evidence type="ECO:0000313" key="1">
    <source>
        <dbReference type="EMBL" id="KGM34506.1"/>
    </source>
</evidence>
<reference evidence="1 2" key="1">
    <citation type="submission" date="2014-01" db="EMBL/GenBank/DDBJ databases">
        <title>Genome sequence determination for a cystic fibrosis isolate, Inquilinus limosus.</title>
        <authorList>
            <person name="Pino M."/>
            <person name="Di Conza J."/>
            <person name="Gutkind G."/>
        </authorList>
    </citation>
    <scope>NUCLEOTIDE SEQUENCE [LARGE SCALE GENOMIC DNA]</scope>
    <source>
        <strain evidence="1 2">MP06</strain>
    </source>
</reference>
<proteinExistence type="predicted"/>
<accession>A0A0A0D759</accession>
<comment type="caution">
    <text evidence="1">The sequence shown here is derived from an EMBL/GenBank/DDBJ whole genome shotgun (WGS) entry which is preliminary data.</text>
</comment>
<dbReference type="EMBL" id="JANX01000088">
    <property type="protein sequence ID" value="KGM34506.1"/>
    <property type="molecule type" value="Genomic_DNA"/>
</dbReference>
<dbReference type="PIRSF" id="PIRSF033328">
    <property type="entry name" value="Phest_Mll4975"/>
    <property type="match status" value="1"/>
</dbReference>
<dbReference type="Pfam" id="PF06299">
    <property type="entry name" value="DUF1045"/>
    <property type="match status" value="1"/>
</dbReference>
<dbReference type="RefSeq" id="WP_034834902.1">
    <property type="nucleotide sequence ID" value="NZ_JANX01000088.1"/>
</dbReference>
<dbReference type="NCBIfam" id="TIGR03223">
    <property type="entry name" value="Phn_opern_protn"/>
    <property type="match status" value="1"/>
</dbReference>
<dbReference type="InterPro" id="IPR009389">
    <property type="entry name" value="DUF1045"/>
</dbReference>
<sequence length="234" mass="25609">MTRRYAIYFAPPARSTLAELGAEILGRDPETGQARPQPRLDGIDPDRFHVITEDPRHYGFHATLKAPFVLAEGVSGEALHAAAEAFAAGRSSATGPALALASIGGFLALVPSADAPEVHALADACVEAFDRFRAPLTAAELERRRRSPLTPAQDRHLERWGYPYVFDEFRFHMTLTARLTDRAEHEQVRAALAERTAPVCVDPLRIDAIAVYEQADRQAPFLVTGRYPLRGAAA</sequence>